<dbReference type="InterPro" id="IPR008254">
    <property type="entry name" value="Flavodoxin/NO_synth"/>
</dbReference>
<protein>
    <submittedName>
        <fullName evidence="3">Flavodoxin</fullName>
    </submittedName>
</protein>
<dbReference type="EMBL" id="QRLF01000048">
    <property type="protein sequence ID" value="RHI84053.1"/>
    <property type="molecule type" value="Genomic_DNA"/>
</dbReference>
<reference evidence="3 4" key="1">
    <citation type="submission" date="2018-08" db="EMBL/GenBank/DDBJ databases">
        <title>A genome reference for cultivated species of the human gut microbiota.</title>
        <authorList>
            <person name="Zou Y."/>
            <person name="Xue W."/>
            <person name="Luo G."/>
        </authorList>
    </citation>
    <scope>NUCLEOTIDE SEQUENCE [LARGE SCALE GENOMIC DNA]</scope>
    <source>
        <strain evidence="3 4">AM13-21</strain>
    </source>
</reference>
<dbReference type="PANTHER" id="PTHR39201">
    <property type="entry name" value="EXPORTED PROTEIN-RELATED"/>
    <property type="match status" value="1"/>
</dbReference>
<dbReference type="NCBIfam" id="NF005501">
    <property type="entry name" value="PRK07116.1"/>
    <property type="match status" value="1"/>
</dbReference>
<gene>
    <name evidence="3" type="ORF">DW150_20650</name>
</gene>
<feature type="signal peptide" evidence="1">
    <location>
        <begin position="1"/>
        <end position="17"/>
    </location>
</feature>
<accession>A0A415BH69</accession>
<feature type="domain" description="Flavodoxin-like" evidence="2">
    <location>
        <begin position="34"/>
        <end position="186"/>
    </location>
</feature>
<dbReference type="SUPFAM" id="SSF52218">
    <property type="entry name" value="Flavoproteins"/>
    <property type="match status" value="1"/>
</dbReference>
<evidence type="ECO:0000313" key="4">
    <source>
        <dbReference type="Proteomes" id="UP000285777"/>
    </source>
</evidence>
<sequence>MYRFLLILLSVVGMATATDAQQRQDMNKGQSNPKILVAYFSATGTTTRAAEKVAQATGGELFAITPARPYTNADLDWHDKQSRSSVEMNDPKARPAIKGRKENIADYDVIFIGYPIWWDLAPRVVNTFIESHNLKGKIVIPFATSGGSKLAGSAAALKRSYPALNWKEGRLLNRANEKSICTWIDKLGYHEKNLD</sequence>
<dbReference type="PANTHER" id="PTHR39201:SF1">
    <property type="entry name" value="FLAVODOXIN-LIKE DOMAIN-CONTAINING PROTEIN"/>
    <property type="match status" value="1"/>
</dbReference>
<evidence type="ECO:0000256" key="1">
    <source>
        <dbReference type="SAM" id="SignalP"/>
    </source>
</evidence>
<dbReference type="Gene3D" id="3.40.50.360">
    <property type="match status" value="1"/>
</dbReference>
<proteinExistence type="predicted"/>
<dbReference type="RefSeq" id="WP_118292065.1">
    <property type="nucleotide sequence ID" value="NZ_QRLF01000048.1"/>
</dbReference>
<keyword evidence="1" id="KW-0732">Signal</keyword>
<organism evidence="3 4">
    <name type="scientific">Phocaeicola vulgatus</name>
    <name type="common">Bacteroides vulgatus</name>
    <dbReference type="NCBI Taxonomy" id="821"/>
    <lineage>
        <taxon>Bacteria</taxon>
        <taxon>Pseudomonadati</taxon>
        <taxon>Bacteroidota</taxon>
        <taxon>Bacteroidia</taxon>
        <taxon>Bacteroidales</taxon>
        <taxon>Bacteroidaceae</taxon>
        <taxon>Phocaeicola</taxon>
    </lineage>
</organism>
<dbReference type="InterPro" id="IPR029039">
    <property type="entry name" value="Flavoprotein-like_sf"/>
</dbReference>
<dbReference type="Proteomes" id="UP000285777">
    <property type="component" value="Unassembled WGS sequence"/>
</dbReference>
<evidence type="ECO:0000313" key="3">
    <source>
        <dbReference type="EMBL" id="RHI84053.1"/>
    </source>
</evidence>
<comment type="caution">
    <text evidence="3">The sequence shown here is derived from an EMBL/GenBank/DDBJ whole genome shotgun (WGS) entry which is preliminary data.</text>
</comment>
<evidence type="ECO:0000259" key="2">
    <source>
        <dbReference type="Pfam" id="PF12682"/>
    </source>
</evidence>
<dbReference type="Pfam" id="PF12682">
    <property type="entry name" value="Flavodoxin_4"/>
    <property type="match status" value="1"/>
</dbReference>
<name>A0A415BH69_PHOVU</name>
<feature type="chain" id="PRO_5019021037" evidence="1">
    <location>
        <begin position="18"/>
        <end position="195"/>
    </location>
</feature>
<dbReference type="AlphaFoldDB" id="A0A415BH69"/>
<dbReference type="GO" id="GO:0010181">
    <property type="term" value="F:FMN binding"/>
    <property type="evidence" value="ECO:0007669"/>
    <property type="project" value="InterPro"/>
</dbReference>